<dbReference type="AlphaFoldDB" id="A0A951U8J5"/>
<feature type="region of interest" description="Disordered" evidence="1">
    <location>
        <begin position="315"/>
        <end position="342"/>
    </location>
</feature>
<name>A0A951U8J5_9CYAN</name>
<dbReference type="InterPro" id="IPR031975">
    <property type="entry name" value="Pilin_GH"/>
</dbReference>
<organism evidence="2 3">
    <name type="scientific">Symplocastrum torsivum CPER-KK1</name>
    <dbReference type="NCBI Taxonomy" id="450513"/>
    <lineage>
        <taxon>Bacteria</taxon>
        <taxon>Bacillati</taxon>
        <taxon>Cyanobacteriota</taxon>
        <taxon>Cyanophyceae</taxon>
        <taxon>Oscillatoriophycideae</taxon>
        <taxon>Oscillatoriales</taxon>
        <taxon>Microcoleaceae</taxon>
        <taxon>Symplocastrum</taxon>
    </lineage>
</organism>
<reference evidence="2" key="2">
    <citation type="journal article" date="2022" name="Microbiol. Resour. Announc.">
        <title>Metagenome Sequencing to Explore Phylogenomics of Terrestrial Cyanobacteria.</title>
        <authorList>
            <person name="Ward R.D."/>
            <person name="Stajich J.E."/>
            <person name="Johansen J.R."/>
            <person name="Huntemann M."/>
            <person name="Clum A."/>
            <person name="Foster B."/>
            <person name="Foster B."/>
            <person name="Roux S."/>
            <person name="Palaniappan K."/>
            <person name="Varghese N."/>
            <person name="Mukherjee S."/>
            <person name="Reddy T.B.K."/>
            <person name="Daum C."/>
            <person name="Copeland A."/>
            <person name="Chen I.A."/>
            <person name="Ivanova N.N."/>
            <person name="Kyrpides N.C."/>
            <person name="Shapiro N."/>
            <person name="Eloe-Fadrosh E.A."/>
            <person name="Pietrasiak N."/>
        </authorList>
    </citation>
    <scope>NUCLEOTIDE SEQUENCE</scope>
    <source>
        <strain evidence="2">CPER-KK1</strain>
    </source>
</reference>
<dbReference type="Proteomes" id="UP000753908">
    <property type="component" value="Unassembled WGS sequence"/>
</dbReference>
<proteinExistence type="predicted"/>
<evidence type="ECO:0000313" key="3">
    <source>
        <dbReference type="Proteomes" id="UP000753908"/>
    </source>
</evidence>
<evidence type="ECO:0000256" key="1">
    <source>
        <dbReference type="SAM" id="MobiDB-lite"/>
    </source>
</evidence>
<gene>
    <name evidence="2" type="ORF">KME25_07895</name>
</gene>
<accession>A0A951U8J5</accession>
<evidence type="ECO:0000313" key="2">
    <source>
        <dbReference type="EMBL" id="MBW4544348.1"/>
    </source>
</evidence>
<sequence>MSRTTFKLPTRSHWVQVAHDSNSQAKFSIVALLPSPSRRFGISRQLITSGLLVALLGVLGTSVNAQVPSSTPLAQTQDTSEADTVPKQLLGQWQAKDPTSDKLFTFIFAPDNNLFFVLPAPDGSSIALKVAYLVNPATQPMQLDIQLSPEQTALTIFEFTADGKLRLDLDGLTPGKPRPTTFQPNTPLFNKASEATTVPENIQVIELEAFENLINQGAQKPEDEAKNYMYALTQVQQAHYLEQGKFAREIEEVSIGLRTETESYRYQIVPQGDNTQNVMITAVAKEAQLPSYTSAVFVTQVNGKVTTVAQICETAQPSTSPPAMPTAPIAGSSEIQCPAGSRSLQLLSSRS</sequence>
<protein>
    <submittedName>
        <fullName evidence="2">Type IV pilin-like G/H family protein</fullName>
    </submittedName>
</protein>
<comment type="caution">
    <text evidence="2">The sequence shown here is derived from an EMBL/GenBank/DDBJ whole genome shotgun (WGS) entry which is preliminary data.</text>
</comment>
<dbReference type="Pfam" id="PF16734">
    <property type="entry name" value="Pilin_GH"/>
    <property type="match status" value="1"/>
</dbReference>
<reference evidence="2" key="1">
    <citation type="submission" date="2021-05" db="EMBL/GenBank/DDBJ databases">
        <authorList>
            <person name="Pietrasiak N."/>
            <person name="Ward R."/>
            <person name="Stajich J.E."/>
            <person name="Kurbessoian T."/>
        </authorList>
    </citation>
    <scope>NUCLEOTIDE SEQUENCE</scope>
    <source>
        <strain evidence="2">CPER-KK1</strain>
    </source>
</reference>
<dbReference type="EMBL" id="JAHHIF010000008">
    <property type="protein sequence ID" value="MBW4544348.1"/>
    <property type="molecule type" value="Genomic_DNA"/>
</dbReference>